<dbReference type="EMBL" id="JANPWB010000001">
    <property type="protein sequence ID" value="KAJ1214625.1"/>
    <property type="molecule type" value="Genomic_DNA"/>
</dbReference>
<protein>
    <submittedName>
        <fullName evidence="2">Uncharacterized protein</fullName>
    </submittedName>
</protein>
<dbReference type="Proteomes" id="UP001066276">
    <property type="component" value="Chromosome 1_1"/>
</dbReference>
<organism evidence="2 3">
    <name type="scientific">Pleurodeles waltl</name>
    <name type="common">Iberian ribbed newt</name>
    <dbReference type="NCBI Taxonomy" id="8319"/>
    <lineage>
        <taxon>Eukaryota</taxon>
        <taxon>Metazoa</taxon>
        <taxon>Chordata</taxon>
        <taxon>Craniata</taxon>
        <taxon>Vertebrata</taxon>
        <taxon>Euteleostomi</taxon>
        <taxon>Amphibia</taxon>
        <taxon>Batrachia</taxon>
        <taxon>Caudata</taxon>
        <taxon>Salamandroidea</taxon>
        <taxon>Salamandridae</taxon>
        <taxon>Pleurodelinae</taxon>
        <taxon>Pleurodeles</taxon>
    </lineage>
</organism>
<sequence>MASSDVNTDVEKKNRSSKDTAASQEGKVEESGEEKENKCGTMPKIDTPTATDLACMNIKVITRLKKKLERKKKKKRDQKGRNEKDIL</sequence>
<reference evidence="2" key="1">
    <citation type="journal article" date="2022" name="bioRxiv">
        <title>Sequencing and chromosome-scale assembly of the giantPleurodeles waltlgenome.</title>
        <authorList>
            <person name="Brown T."/>
            <person name="Elewa A."/>
            <person name="Iarovenko S."/>
            <person name="Subramanian E."/>
            <person name="Araus A.J."/>
            <person name="Petzold A."/>
            <person name="Susuki M."/>
            <person name="Suzuki K.-i.T."/>
            <person name="Hayashi T."/>
            <person name="Toyoda A."/>
            <person name="Oliveira C."/>
            <person name="Osipova E."/>
            <person name="Leigh N.D."/>
            <person name="Simon A."/>
            <person name="Yun M.H."/>
        </authorList>
    </citation>
    <scope>NUCLEOTIDE SEQUENCE</scope>
    <source>
        <strain evidence="2">20211129_DDA</strain>
        <tissue evidence="2">Liver</tissue>
    </source>
</reference>
<dbReference type="AlphaFoldDB" id="A0AAV7WKU6"/>
<proteinExistence type="predicted"/>
<feature type="compositionally biased region" description="Basic and acidic residues" evidence="1">
    <location>
        <begin position="9"/>
        <end position="18"/>
    </location>
</feature>
<evidence type="ECO:0000313" key="3">
    <source>
        <dbReference type="Proteomes" id="UP001066276"/>
    </source>
</evidence>
<accession>A0AAV7WKU6</accession>
<gene>
    <name evidence="2" type="ORF">NDU88_002243</name>
</gene>
<feature type="compositionally biased region" description="Basic and acidic residues" evidence="1">
    <location>
        <begin position="26"/>
        <end position="38"/>
    </location>
</feature>
<feature type="region of interest" description="Disordered" evidence="1">
    <location>
        <begin position="1"/>
        <end position="51"/>
    </location>
</feature>
<evidence type="ECO:0000256" key="1">
    <source>
        <dbReference type="SAM" id="MobiDB-lite"/>
    </source>
</evidence>
<feature type="region of interest" description="Disordered" evidence="1">
    <location>
        <begin position="65"/>
        <end position="87"/>
    </location>
</feature>
<keyword evidence="3" id="KW-1185">Reference proteome</keyword>
<comment type="caution">
    <text evidence="2">The sequence shown here is derived from an EMBL/GenBank/DDBJ whole genome shotgun (WGS) entry which is preliminary data.</text>
</comment>
<evidence type="ECO:0000313" key="2">
    <source>
        <dbReference type="EMBL" id="KAJ1214625.1"/>
    </source>
</evidence>
<feature type="compositionally biased region" description="Basic residues" evidence="1">
    <location>
        <begin position="65"/>
        <end position="78"/>
    </location>
</feature>
<name>A0AAV7WKU6_PLEWA</name>